<dbReference type="GO" id="GO:0004674">
    <property type="term" value="F:protein serine/threonine kinase activity"/>
    <property type="evidence" value="ECO:0007669"/>
    <property type="project" value="UniProtKB-KW"/>
</dbReference>
<keyword evidence="5" id="KW-0067">ATP-binding</keyword>
<keyword evidence="1" id="KW-0723">Serine/threonine-protein kinase</keyword>
<evidence type="ECO:0000256" key="4">
    <source>
        <dbReference type="ARBA" id="ARBA00022777"/>
    </source>
</evidence>
<keyword evidence="3" id="KW-0547">Nucleotide-binding</keyword>
<evidence type="ECO:0000256" key="5">
    <source>
        <dbReference type="ARBA" id="ARBA00022840"/>
    </source>
</evidence>
<sequence>MTNIERRLTDQLKDYMLGVECWSEGLRQILELVAERASIKIIVDIWNVDTMIWDLFEGKHMFYGNDPDGKGYSTRAHFAEVIGFLGTPPLDMLQRRKRSNEFFTDDGQWKQDIEIPNQSLESSERFLEGRNKEIFLAFIRGMLQWKPEDRKTARELLEDPWLNDRLE</sequence>
<name>A0A5N6VNH8_9EURO</name>
<keyword evidence="7" id="KW-1185">Reference proteome</keyword>
<accession>A0A5N6VNH8</accession>
<gene>
    <name evidence="6" type="ORF">BDV41DRAFT_579796</name>
</gene>
<reference evidence="7" key="1">
    <citation type="submission" date="2019-04" db="EMBL/GenBank/DDBJ databases">
        <title>Friends and foes A comparative genomics studyof 23 Aspergillus species from section Flavi.</title>
        <authorList>
            <consortium name="DOE Joint Genome Institute"/>
            <person name="Kjaerbolling I."/>
            <person name="Vesth T."/>
            <person name="Frisvad J.C."/>
            <person name="Nybo J.L."/>
            <person name="Theobald S."/>
            <person name="Kildgaard S."/>
            <person name="Isbrandt T."/>
            <person name="Kuo A."/>
            <person name="Sato A."/>
            <person name="Lyhne E.K."/>
            <person name="Kogle M.E."/>
            <person name="Wiebenga A."/>
            <person name="Kun R.S."/>
            <person name="Lubbers R.J."/>
            <person name="Makela M.R."/>
            <person name="Barry K."/>
            <person name="Chovatia M."/>
            <person name="Clum A."/>
            <person name="Daum C."/>
            <person name="Haridas S."/>
            <person name="He G."/>
            <person name="LaButti K."/>
            <person name="Lipzen A."/>
            <person name="Mondo S."/>
            <person name="Riley R."/>
            <person name="Salamov A."/>
            <person name="Simmons B.A."/>
            <person name="Magnuson J.K."/>
            <person name="Henrissat B."/>
            <person name="Mortensen U.H."/>
            <person name="Larsen T.O."/>
            <person name="Devries R.P."/>
            <person name="Grigoriev I.V."/>
            <person name="Machida M."/>
            <person name="Baker S.E."/>
            <person name="Andersen M.R."/>
        </authorList>
    </citation>
    <scope>NUCLEOTIDE SEQUENCE [LARGE SCALE GENOMIC DNA]</scope>
    <source>
        <strain evidence="7">CBS 130015</strain>
    </source>
</reference>
<dbReference type="PANTHER" id="PTHR24058">
    <property type="entry name" value="DUAL SPECIFICITY PROTEIN KINASE"/>
    <property type="match status" value="1"/>
</dbReference>
<dbReference type="Gene3D" id="1.10.510.10">
    <property type="entry name" value="Transferase(Phosphotransferase) domain 1"/>
    <property type="match status" value="1"/>
</dbReference>
<dbReference type="InterPro" id="IPR011009">
    <property type="entry name" value="Kinase-like_dom_sf"/>
</dbReference>
<dbReference type="GO" id="GO:0005524">
    <property type="term" value="F:ATP binding"/>
    <property type="evidence" value="ECO:0007669"/>
    <property type="project" value="UniProtKB-KW"/>
</dbReference>
<protein>
    <recommendedName>
        <fullName evidence="8">Protein kinase domain-containing protein</fullName>
    </recommendedName>
</protein>
<proteinExistence type="predicted"/>
<evidence type="ECO:0000313" key="6">
    <source>
        <dbReference type="EMBL" id="KAE8310137.1"/>
    </source>
</evidence>
<evidence type="ECO:0008006" key="8">
    <source>
        <dbReference type="Google" id="ProtNLM"/>
    </source>
</evidence>
<evidence type="ECO:0000256" key="1">
    <source>
        <dbReference type="ARBA" id="ARBA00022527"/>
    </source>
</evidence>
<evidence type="ECO:0000256" key="3">
    <source>
        <dbReference type="ARBA" id="ARBA00022741"/>
    </source>
</evidence>
<dbReference type="EMBL" id="ML738357">
    <property type="protein sequence ID" value="KAE8310137.1"/>
    <property type="molecule type" value="Genomic_DNA"/>
</dbReference>
<keyword evidence="2" id="KW-0808">Transferase</keyword>
<dbReference type="InterPro" id="IPR050494">
    <property type="entry name" value="Ser_Thr_dual-spec_kinase"/>
</dbReference>
<dbReference type="AlphaFoldDB" id="A0A5N6VNH8"/>
<organism evidence="6 7">
    <name type="scientific">Aspergillus transmontanensis</name>
    <dbReference type="NCBI Taxonomy" id="1034304"/>
    <lineage>
        <taxon>Eukaryota</taxon>
        <taxon>Fungi</taxon>
        <taxon>Dikarya</taxon>
        <taxon>Ascomycota</taxon>
        <taxon>Pezizomycotina</taxon>
        <taxon>Eurotiomycetes</taxon>
        <taxon>Eurotiomycetidae</taxon>
        <taxon>Eurotiales</taxon>
        <taxon>Aspergillaceae</taxon>
        <taxon>Aspergillus</taxon>
        <taxon>Aspergillus subgen. Circumdati</taxon>
    </lineage>
</organism>
<evidence type="ECO:0000256" key="2">
    <source>
        <dbReference type="ARBA" id="ARBA00022679"/>
    </source>
</evidence>
<dbReference type="Proteomes" id="UP000325433">
    <property type="component" value="Unassembled WGS sequence"/>
</dbReference>
<keyword evidence="4" id="KW-0418">Kinase</keyword>
<evidence type="ECO:0000313" key="7">
    <source>
        <dbReference type="Proteomes" id="UP000325433"/>
    </source>
</evidence>
<dbReference type="SUPFAM" id="SSF56112">
    <property type="entry name" value="Protein kinase-like (PK-like)"/>
    <property type="match status" value="1"/>
</dbReference>